<feature type="region of interest" description="Disordered" evidence="1">
    <location>
        <begin position="516"/>
        <end position="538"/>
    </location>
</feature>
<feature type="compositionally biased region" description="Basic and acidic residues" evidence="1">
    <location>
        <begin position="153"/>
        <end position="174"/>
    </location>
</feature>
<dbReference type="RefSeq" id="XP_010933318.1">
    <property type="nucleotide sequence ID" value="XM_010935016.3"/>
</dbReference>
<feature type="compositionally biased region" description="Basic and acidic residues" evidence="1">
    <location>
        <begin position="64"/>
        <end position="89"/>
    </location>
</feature>
<dbReference type="PANTHER" id="PTHR34367:SF1">
    <property type="entry name" value="OS04G0528600 PROTEIN"/>
    <property type="match status" value="1"/>
</dbReference>
<gene>
    <name evidence="3" type="primary">LOC105053746</name>
</gene>
<dbReference type="PANTHER" id="PTHR34367">
    <property type="entry name" value="OS02G0734667 PROTEIN"/>
    <property type="match status" value="1"/>
</dbReference>
<evidence type="ECO:0000313" key="2">
    <source>
        <dbReference type="Proteomes" id="UP000504607"/>
    </source>
</evidence>
<feature type="region of interest" description="Disordered" evidence="1">
    <location>
        <begin position="576"/>
        <end position="703"/>
    </location>
</feature>
<dbReference type="InterPro" id="IPR040412">
    <property type="entry name" value="At1g65710-like"/>
</dbReference>
<keyword evidence="2" id="KW-1185">Reference proteome</keyword>
<dbReference type="KEGG" id="egu:105053746"/>
<proteinExistence type="predicted"/>
<organism evidence="2 3">
    <name type="scientific">Elaeis guineensis var. tenera</name>
    <name type="common">Oil palm</name>
    <dbReference type="NCBI Taxonomy" id="51953"/>
    <lineage>
        <taxon>Eukaryota</taxon>
        <taxon>Viridiplantae</taxon>
        <taxon>Streptophyta</taxon>
        <taxon>Embryophyta</taxon>
        <taxon>Tracheophyta</taxon>
        <taxon>Spermatophyta</taxon>
        <taxon>Magnoliopsida</taxon>
        <taxon>Liliopsida</taxon>
        <taxon>Arecaceae</taxon>
        <taxon>Arecoideae</taxon>
        <taxon>Cocoseae</taxon>
        <taxon>Elaeidinae</taxon>
        <taxon>Elaeis</taxon>
    </lineage>
</organism>
<dbReference type="GeneID" id="105053746"/>
<dbReference type="AlphaFoldDB" id="A0A6I9RVL7"/>
<name>A0A6I9RVL7_ELAGV</name>
<evidence type="ECO:0000256" key="1">
    <source>
        <dbReference type="SAM" id="MobiDB-lite"/>
    </source>
</evidence>
<feature type="compositionally biased region" description="Basic and acidic residues" evidence="1">
    <location>
        <begin position="22"/>
        <end position="34"/>
    </location>
</feature>
<feature type="region of interest" description="Disordered" evidence="1">
    <location>
        <begin position="1"/>
        <end position="382"/>
    </location>
</feature>
<feature type="compositionally biased region" description="Polar residues" evidence="1">
    <location>
        <begin position="583"/>
        <end position="604"/>
    </location>
</feature>
<sequence>MGLCFSRKKRPSPPPDPVSKCIPDEKEVEKKNEKQVVVASQPAAKVAAETKPVFVITQTPKKNASAEEKGKKKGETPKKKSQQKEEDTRNGSGSDRSGLVVDVPAAPPVRTSSCTKEEVDAILIQCGRLSRSSSGNASNENGVGHRKYSGSKRSYDFDNEKKGDEEEGEWEKPISRPSPHRRTPGRERSGSRERSSGGGRRVSRSPGRRSEGPISSGSAGDRSRQPAKMVSVPAREKGGGGGGFTEAGGMAKKTVSSAVANKRGGERRRSASPRSRSPANTTTTRTGNENVLHHNPPQPQSLSRSSSRKAEQSPGKRNPMAGIDENSLGLGGNHNGSSNYNKALKAREGEKGMRKLRRSQTPKSSENGAQMRKSEQRAGGAVEVSNGLRSNNVISTSVREQLIRCHAKDRQLEEPEMVVKGAVQPMDGEAPSTGVGVESPNPRTITRSRSLKRSSRDFDHALGPNPDGHLNPTSYTSLLLQDIHNYHHQSTAFSLPACVSKACSILEAVADLNSSCSENKSSHAEGSDHNNGSLHGRFGRRGVVSKAPFVESEIIVKDDLMEPSLHKYVSVRDFGGEMDPQESAGSNSFIGQPWSSPWEPNSIDSTDRDWTSHSNNGEEVEQLQQQQESMPEIALHSEARGRRLRGGSCSNSLPTTMSSGRKKREFDHHHHQRRRGRSGFGGGSGKAGRTTRSSSLPVAAASS</sequence>
<feature type="region of interest" description="Disordered" evidence="1">
    <location>
        <begin position="425"/>
        <end position="469"/>
    </location>
</feature>
<feature type="compositionally biased region" description="Polar residues" evidence="1">
    <location>
        <begin position="280"/>
        <end position="289"/>
    </location>
</feature>
<feature type="compositionally biased region" description="Polar residues" evidence="1">
    <location>
        <begin position="648"/>
        <end position="659"/>
    </location>
</feature>
<feature type="compositionally biased region" description="Basic and acidic residues" evidence="1">
    <location>
        <begin position="184"/>
        <end position="195"/>
    </location>
</feature>
<dbReference type="Proteomes" id="UP000504607">
    <property type="component" value="Chromosome 11"/>
</dbReference>
<reference evidence="3" key="1">
    <citation type="submission" date="2025-08" db="UniProtKB">
        <authorList>
            <consortium name="RefSeq"/>
        </authorList>
    </citation>
    <scope>IDENTIFICATION</scope>
</reference>
<protein>
    <submittedName>
        <fullName evidence="3">Serine/arginine repetitive matrix protein 2</fullName>
    </submittedName>
</protein>
<dbReference type="OrthoDB" id="1927466at2759"/>
<feature type="compositionally biased region" description="Basic residues" evidence="1">
    <location>
        <begin position="1"/>
        <end position="11"/>
    </location>
</feature>
<accession>A0A6I9RVL7</accession>
<dbReference type="FunCoup" id="A0A6I9RVL7">
    <property type="interactions" value="996"/>
</dbReference>
<evidence type="ECO:0000313" key="3">
    <source>
        <dbReference type="RefSeq" id="XP_010933318.1"/>
    </source>
</evidence>
<dbReference type="InParanoid" id="A0A6I9RVL7"/>
<feature type="compositionally biased region" description="Polar residues" evidence="1">
    <location>
        <begin position="130"/>
        <end position="141"/>
    </location>
</feature>